<accession>N1PCQ7</accession>
<dbReference type="HOGENOM" id="CLU_2038005_0_0_1"/>
<reference evidence="1 2" key="2">
    <citation type="journal article" date="2012" name="PLoS Pathog.">
        <title>Diverse lifestyles and strategies of plant pathogenesis encoded in the genomes of eighteen Dothideomycetes fungi.</title>
        <authorList>
            <person name="Ohm R.A."/>
            <person name="Feau N."/>
            <person name="Henrissat B."/>
            <person name="Schoch C.L."/>
            <person name="Horwitz B.A."/>
            <person name="Barry K.W."/>
            <person name="Condon B.J."/>
            <person name="Copeland A.C."/>
            <person name="Dhillon B."/>
            <person name="Glaser F."/>
            <person name="Hesse C.N."/>
            <person name="Kosti I."/>
            <person name="LaButti K."/>
            <person name="Lindquist E.A."/>
            <person name="Lucas S."/>
            <person name="Salamov A.A."/>
            <person name="Bradshaw R.E."/>
            <person name="Ciuffetti L."/>
            <person name="Hamelin R.C."/>
            <person name="Kema G.H.J."/>
            <person name="Lawrence C."/>
            <person name="Scott J.A."/>
            <person name="Spatafora J.W."/>
            <person name="Turgeon B.G."/>
            <person name="de Wit P.J.G.M."/>
            <person name="Zhong S."/>
            <person name="Goodwin S.B."/>
            <person name="Grigoriev I.V."/>
        </authorList>
    </citation>
    <scope>NUCLEOTIDE SEQUENCE [LARGE SCALE GENOMIC DNA]</scope>
    <source>
        <strain evidence="2">NZE10 / CBS 128990</strain>
    </source>
</reference>
<name>N1PCQ7_DOTSN</name>
<keyword evidence="2" id="KW-1185">Reference proteome</keyword>
<dbReference type="AlphaFoldDB" id="N1PCQ7"/>
<gene>
    <name evidence="1" type="ORF">DOTSEDRAFT_74655</name>
</gene>
<evidence type="ECO:0000313" key="2">
    <source>
        <dbReference type="Proteomes" id="UP000016933"/>
    </source>
</evidence>
<protein>
    <submittedName>
        <fullName evidence="1">Uncharacterized protein</fullName>
    </submittedName>
</protein>
<dbReference type="EMBL" id="KB446544">
    <property type="protein sequence ID" value="EME39819.1"/>
    <property type="molecule type" value="Genomic_DNA"/>
</dbReference>
<organism evidence="1 2">
    <name type="scientific">Dothistroma septosporum (strain NZE10 / CBS 128990)</name>
    <name type="common">Red band needle blight fungus</name>
    <name type="synonym">Mycosphaerella pini</name>
    <dbReference type="NCBI Taxonomy" id="675120"/>
    <lineage>
        <taxon>Eukaryota</taxon>
        <taxon>Fungi</taxon>
        <taxon>Dikarya</taxon>
        <taxon>Ascomycota</taxon>
        <taxon>Pezizomycotina</taxon>
        <taxon>Dothideomycetes</taxon>
        <taxon>Dothideomycetidae</taxon>
        <taxon>Mycosphaerellales</taxon>
        <taxon>Mycosphaerellaceae</taxon>
        <taxon>Dothistroma</taxon>
    </lineage>
</organism>
<sequence>MAYIHAEQHFDGANMAWLSFAYKMAKSDWQNASRIIQGNTFARQKLHQVTRGLDRASVLCRRTTLASLLPILARTITRGRIHATFWLNRHCQLRRSIPFRGNSTYMDHAVPHKDLDHKPKK</sequence>
<proteinExistence type="predicted"/>
<evidence type="ECO:0000313" key="1">
    <source>
        <dbReference type="EMBL" id="EME39819.1"/>
    </source>
</evidence>
<dbReference type="Proteomes" id="UP000016933">
    <property type="component" value="Unassembled WGS sequence"/>
</dbReference>
<reference evidence="2" key="1">
    <citation type="journal article" date="2012" name="PLoS Genet.">
        <title>The genomes of the fungal plant pathogens Cladosporium fulvum and Dothistroma septosporum reveal adaptation to different hosts and lifestyles but also signatures of common ancestry.</title>
        <authorList>
            <person name="de Wit P.J.G.M."/>
            <person name="van der Burgt A."/>
            <person name="Oekmen B."/>
            <person name="Stergiopoulos I."/>
            <person name="Abd-Elsalam K.A."/>
            <person name="Aerts A.L."/>
            <person name="Bahkali A.H."/>
            <person name="Beenen H.G."/>
            <person name="Chettri P."/>
            <person name="Cox M.P."/>
            <person name="Datema E."/>
            <person name="de Vries R.P."/>
            <person name="Dhillon B."/>
            <person name="Ganley A.R."/>
            <person name="Griffiths S.A."/>
            <person name="Guo Y."/>
            <person name="Hamelin R.C."/>
            <person name="Henrissat B."/>
            <person name="Kabir M.S."/>
            <person name="Jashni M.K."/>
            <person name="Kema G."/>
            <person name="Klaubauf S."/>
            <person name="Lapidus A."/>
            <person name="Levasseur A."/>
            <person name="Lindquist E."/>
            <person name="Mehrabi R."/>
            <person name="Ohm R.A."/>
            <person name="Owen T.J."/>
            <person name="Salamov A."/>
            <person name="Schwelm A."/>
            <person name="Schijlen E."/>
            <person name="Sun H."/>
            <person name="van den Burg H.A."/>
            <person name="van Ham R.C.H.J."/>
            <person name="Zhang S."/>
            <person name="Goodwin S.B."/>
            <person name="Grigoriev I.V."/>
            <person name="Collemare J."/>
            <person name="Bradshaw R.E."/>
        </authorList>
    </citation>
    <scope>NUCLEOTIDE SEQUENCE [LARGE SCALE GENOMIC DNA]</scope>
    <source>
        <strain evidence="2">NZE10 / CBS 128990</strain>
    </source>
</reference>